<dbReference type="NCBIfam" id="TIGR03361">
    <property type="entry name" value="VI_Rhs_Vgr"/>
    <property type="match status" value="1"/>
</dbReference>
<dbReference type="Gene3D" id="4.10.220.110">
    <property type="match status" value="1"/>
</dbReference>
<dbReference type="Pfam" id="PF22178">
    <property type="entry name" value="Gp5_trimer_C"/>
    <property type="match status" value="1"/>
</dbReference>
<keyword evidence="5" id="KW-1185">Reference proteome</keyword>
<name>A0A7V8L6P4_9GAMM</name>
<dbReference type="AlphaFoldDB" id="A0A7V8L6P4"/>
<feature type="domain" description="Gp5/Type VI secretion system Vgr protein OB-fold" evidence="2">
    <location>
        <begin position="385"/>
        <end position="450"/>
    </location>
</feature>
<evidence type="ECO:0000259" key="2">
    <source>
        <dbReference type="Pfam" id="PF04717"/>
    </source>
</evidence>
<feature type="domain" description="Gp5/Type VI secretion system Vgr C-terminal trimerisation" evidence="3">
    <location>
        <begin position="470"/>
        <end position="570"/>
    </location>
</feature>
<dbReference type="InterPro" id="IPR017847">
    <property type="entry name" value="T6SS_RhsGE_Vgr_subset"/>
</dbReference>
<dbReference type="PANTHER" id="PTHR32305">
    <property type="match status" value="1"/>
</dbReference>
<dbReference type="Pfam" id="PF04717">
    <property type="entry name" value="Phage_base_V"/>
    <property type="match status" value="1"/>
</dbReference>
<dbReference type="SUPFAM" id="SSF69349">
    <property type="entry name" value="Phage fibre proteins"/>
    <property type="match status" value="1"/>
</dbReference>
<dbReference type="Pfam" id="PF05954">
    <property type="entry name" value="Phage_GPD"/>
    <property type="match status" value="1"/>
</dbReference>
<dbReference type="InterPro" id="IPR006533">
    <property type="entry name" value="T6SS_Vgr_RhsGE"/>
</dbReference>
<gene>
    <name evidence="4" type="ORF">OI69_02725</name>
</gene>
<dbReference type="PANTHER" id="PTHR32305:SF11">
    <property type="entry name" value="TYPE VI SECRETION SYSTEM SPIKE PROTEIN VGRG3"/>
    <property type="match status" value="1"/>
</dbReference>
<dbReference type="NCBIfam" id="TIGR01646">
    <property type="entry name" value="vgr_GE"/>
    <property type="match status" value="1"/>
</dbReference>
<evidence type="ECO:0000313" key="4">
    <source>
        <dbReference type="EMBL" id="KHN55408.1"/>
    </source>
</evidence>
<evidence type="ECO:0000313" key="5">
    <source>
        <dbReference type="Proteomes" id="UP000053038"/>
    </source>
</evidence>
<comment type="caution">
    <text evidence="4">The sequence shown here is derived from an EMBL/GenBank/DDBJ whole genome shotgun (WGS) entry which is preliminary data.</text>
</comment>
<dbReference type="EMBL" id="JSXC01000006">
    <property type="protein sequence ID" value="KHN55408.1"/>
    <property type="molecule type" value="Genomic_DNA"/>
</dbReference>
<evidence type="ECO:0000256" key="1">
    <source>
        <dbReference type="ARBA" id="ARBA00005558"/>
    </source>
</evidence>
<organism evidence="4 5">
    <name type="scientific">Pectobacterium fontis</name>
    <dbReference type="NCBI Taxonomy" id="2558042"/>
    <lineage>
        <taxon>Bacteria</taxon>
        <taxon>Pseudomonadati</taxon>
        <taxon>Pseudomonadota</taxon>
        <taxon>Gammaproteobacteria</taxon>
        <taxon>Enterobacterales</taxon>
        <taxon>Pectobacteriaceae</taxon>
        <taxon>Pectobacterium</taxon>
    </lineage>
</organism>
<dbReference type="Gene3D" id="3.55.50.10">
    <property type="entry name" value="Baseplate protein-like domains"/>
    <property type="match status" value="1"/>
</dbReference>
<dbReference type="InterPro" id="IPR037026">
    <property type="entry name" value="Vgr_OB-fold_dom_sf"/>
</dbReference>
<evidence type="ECO:0000259" key="3">
    <source>
        <dbReference type="Pfam" id="PF22178"/>
    </source>
</evidence>
<dbReference type="OrthoDB" id="6710627at2"/>
<dbReference type="InterPro" id="IPR006531">
    <property type="entry name" value="Gp5/Vgr_OB"/>
</dbReference>
<dbReference type="RefSeq" id="WP_039345829.1">
    <property type="nucleotide sequence ID" value="NZ_JSXC01000006.1"/>
</dbReference>
<reference evidence="4 5" key="1">
    <citation type="submission" date="2014-10" db="EMBL/GenBank/DDBJ databases">
        <title>Genome sequence of Pectobacterium carotovorum M022.</title>
        <authorList>
            <person name="Chan K.-G."/>
            <person name="Tan W.-S."/>
        </authorList>
    </citation>
    <scope>NUCLEOTIDE SEQUENCE [LARGE SCALE GENOMIC DNA]</scope>
    <source>
        <strain evidence="4 5">M022</strain>
    </source>
</reference>
<dbReference type="SUPFAM" id="SSF69255">
    <property type="entry name" value="gp5 N-terminal domain-like"/>
    <property type="match status" value="1"/>
</dbReference>
<dbReference type="Gene3D" id="2.30.110.50">
    <property type="match status" value="1"/>
</dbReference>
<dbReference type="InterPro" id="IPR050708">
    <property type="entry name" value="T6SS_VgrG/RHS"/>
</dbReference>
<dbReference type="Gene3D" id="2.40.50.230">
    <property type="entry name" value="Gp5 N-terminal domain"/>
    <property type="match status" value="1"/>
</dbReference>
<protein>
    <submittedName>
        <fullName evidence="4">Type VI secretion protein VgrG</fullName>
    </submittedName>
</protein>
<dbReference type="SUPFAM" id="SSF69279">
    <property type="entry name" value="Phage tail proteins"/>
    <property type="match status" value="2"/>
</dbReference>
<dbReference type="InterPro" id="IPR054030">
    <property type="entry name" value="Gp5_Vgr_C"/>
</dbReference>
<comment type="similarity">
    <text evidence="1">Belongs to the VgrG protein family.</text>
</comment>
<dbReference type="Proteomes" id="UP000053038">
    <property type="component" value="Unassembled WGS sequence"/>
</dbReference>
<accession>A0A7V8L6P4</accession>
<proteinExistence type="inferred from homology"/>
<sequence>MANSTGLQFTVKVGALPESTFAVVDFQLSEALNQPFALSLNLASALPDVDFGAVLDQPCELLVWYEGELKRRVSGIISAFAQGDTGFRRTRYQADVRPALWRLGLRTNARIFQAQKPEAIIGTLLEEAGITDYAFALRHDHAVREYCVQYRESDLAFVTRLAAEEGLYFFHEFEEGKHRVVFADDAGALSKGPELFFNLATQGLSEGEYVRRFRYAEAVSTAEVALKDYSFKTPAYGLLHSKMSGELAHQRESYQHFDYPGRFKQDPSGKAFTGYRLDALRAGAMTGSGESNAAMLMPGSSFTLTEHPNPALNSGWQLVAITHSGQQPQALEEESGGEPTTYSNSFEVISAKSTWRADLPYKPMVDGPQIATVVGPAGEEIYCDEYGRIKLQFPWDRYGSSDDQSSCWVRVSQGWAGGQYGLIAIPRIGHEVIVSFLEGDPDQPIVTGRTFHATNPSPYPLPANKTRTSLRTSTHKGAGFNELRFEDQAGQEEVFIHAQKDMNTVVLNNRKTTVTADHEESVGGNQTVSVVKDQLTRVQGQQAFVISSHRGTVVGDAEVKGEAHDSLQVKNNIAVTSVNGSITLTAGASSLTLSNNGDIELKGVNVNVIGSSRIDLNK</sequence>